<keyword evidence="4" id="KW-0342">GTP-binding</keyword>
<dbReference type="GO" id="GO:0016887">
    <property type="term" value="F:ATP hydrolysis activity"/>
    <property type="evidence" value="ECO:0007669"/>
    <property type="project" value="TreeGrafter"/>
</dbReference>
<dbReference type="GO" id="GO:0006614">
    <property type="term" value="P:SRP-dependent cotranslational protein targeting to membrane"/>
    <property type="evidence" value="ECO:0007669"/>
    <property type="project" value="InterPro"/>
</dbReference>
<proteinExistence type="inferred from homology"/>
<dbReference type="GO" id="GO:0005525">
    <property type="term" value="F:GTP binding"/>
    <property type="evidence" value="ECO:0007669"/>
    <property type="project" value="UniProtKB-KW"/>
</dbReference>
<keyword evidence="2" id="KW-0547">Nucleotide-binding</keyword>
<dbReference type="CDD" id="cd01129">
    <property type="entry name" value="PulE-GspE-like"/>
    <property type="match status" value="1"/>
</dbReference>
<evidence type="ECO:0000256" key="4">
    <source>
        <dbReference type="ARBA" id="ARBA00023134"/>
    </source>
</evidence>
<dbReference type="GO" id="GO:0005886">
    <property type="term" value="C:plasma membrane"/>
    <property type="evidence" value="ECO:0007669"/>
    <property type="project" value="TreeGrafter"/>
</dbReference>
<dbReference type="InterPro" id="IPR047667">
    <property type="entry name" value="ATPase_ComGA"/>
</dbReference>
<dbReference type="RefSeq" id="WP_054737046.1">
    <property type="nucleotide sequence ID" value="NZ_AYZM01000149.1"/>
</dbReference>
<dbReference type="PANTHER" id="PTHR30258">
    <property type="entry name" value="TYPE II SECRETION SYSTEM PROTEIN GSPE-RELATED"/>
    <property type="match status" value="1"/>
</dbReference>
<dbReference type="Gene3D" id="3.30.450.90">
    <property type="match status" value="1"/>
</dbReference>
<comment type="similarity">
    <text evidence="1">Belongs to the GSP E family.</text>
</comment>
<dbReference type="Gene3D" id="3.40.50.300">
    <property type="entry name" value="P-loop containing nucleotide triphosphate hydrolases"/>
    <property type="match status" value="1"/>
</dbReference>
<evidence type="ECO:0000256" key="1">
    <source>
        <dbReference type="ARBA" id="ARBA00006611"/>
    </source>
</evidence>
<evidence type="ECO:0000256" key="3">
    <source>
        <dbReference type="ARBA" id="ARBA00022840"/>
    </source>
</evidence>
<dbReference type="SUPFAM" id="SSF52540">
    <property type="entry name" value="P-loop containing nucleoside triphosphate hydrolases"/>
    <property type="match status" value="1"/>
</dbReference>
<dbReference type="AlphaFoldDB" id="A0A0R2EQ10"/>
<evidence type="ECO:0000313" key="7">
    <source>
        <dbReference type="Proteomes" id="UP000051442"/>
    </source>
</evidence>
<name>A0A0R2EQ10_9LACO</name>
<dbReference type="PATRIC" id="fig|1423804.4.peg.2115"/>
<protein>
    <submittedName>
        <fullName evidence="6">Competence protein</fullName>
    </submittedName>
</protein>
<dbReference type="InterPro" id="IPR001482">
    <property type="entry name" value="T2SS/T4SS_dom"/>
</dbReference>
<keyword evidence="3" id="KW-0067">ATP-binding</keyword>
<dbReference type="PANTHER" id="PTHR30258:SF2">
    <property type="entry name" value="COMG OPERON PROTEIN 1"/>
    <property type="match status" value="1"/>
</dbReference>
<evidence type="ECO:0000313" key="6">
    <source>
        <dbReference type="EMBL" id="KRN18414.1"/>
    </source>
</evidence>
<dbReference type="NCBIfam" id="NF041000">
    <property type="entry name" value="ATPase_ComGA"/>
    <property type="match status" value="1"/>
</dbReference>
<dbReference type="InterPro" id="IPR000897">
    <property type="entry name" value="SRP54_GTPase_dom"/>
</dbReference>
<keyword evidence="7" id="KW-1185">Reference proteome</keyword>
<dbReference type="PROSITE" id="PS00662">
    <property type="entry name" value="T2SP_E"/>
    <property type="match status" value="1"/>
</dbReference>
<evidence type="ECO:0000256" key="2">
    <source>
        <dbReference type="ARBA" id="ARBA00022741"/>
    </source>
</evidence>
<reference evidence="6 7" key="1">
    <citation type="journal article" date="2015" name="Genome Announc.">
        <title>Expanding the biotechnology potential of lactobacilli through comparative genomics of 213 strains and associated genera.</title>
        <authorList>
            <person name="Sun Z."/>
            <person name="Harris H.M."/>
            <person name="McCann A."/>
            <person name="Guo C."/>
            <person name="Argimon S."/>
            <person name="Zhang W."/>
            <person name="Yang X."/>
            <person name="Jeffery I.B."/>
            <person name="Cooney J.C."/>
            <person name="Kagawa T.F."/>
            <person name="Liu W."/>
            <person name="Song Y."/>
            <person name="Salvetti E."/>
            <person name="Wrobel A."/>
            <person name="Rasinkangas P."/>
            <person name="Parkhill J."/>
            <person name="Rea M.C."/>
            <person name="O'Sullivan O."/>
            <person name="Ritari J."/>
            <person name="Douillard F.P."/>
            <person name="Paul Ross R."/>
            <person name="Yang R."/>
            <person name="Briner A.E."/>
            <person name="Felis G.E."/>
            <person name="de Vos W.M."/>
            <person name="Barrangou R."/>
            <person name="Klaenhammer T.R."/>
            <person name="Caufield P.W."/>
            <person name="Cui Y."/>
            <person name="Zhang H."/>
            <person name="O'Toole P.W."/>
        </authorList>
    </citation>
    <scope>NUCLEOTIDE SEQUENCE [LARGE SCALE GENOMIC DNA]</scope>
    <source>
        <strain evidence="6 7">DSM 23365</strain>
    </source>
</reference>
<comment type="caution">
    <text evidence="6">The sequence shown here is derived from an EMBL/GenBank/DDBJ whole genome shotgun (WGS) entry which is preliminary data.</text>
</comment>
<dbReference type="Pfam" id="PF00437">
    <property type="entry name" value="T2SSE"/>
    <property type="match status" value="1"/>
</dbReference>
<evidence type="ECO:0000259" key="5">
    <source>
        <dbReference type="PROSITE" id="PS00662"/>
    </source>
</evidence>
<feature type="domain" description="Bacterial type II secretion system protein E" evidence="5">
    <location>
        <begin position="198"/>
        <end position="212"/>
    </location>
</feature>
<dbReference type="GO" id="GO:0005524">
    <property type="term" value="F:ATP binding"/>
    <property type="evidence" value="ECO:0007669"/>
    <property type="project" value="UniProtKB-KW"/>
</dbReference>
<accession>A0A0R2EQ10</accession>
<sequence>MIEALGQQLLTGAVQAGSSDLYLLPDAEQYAIYEHQALGMTKIQTVPYATGQQLIAHLKYRANMAITETRRPQMGALTVTINEQRIHLRLSSVGDFLHRESLVIRLLQPLAVSQPRFLVPDQFETLEQWCRLRGLILFAGPTGSGKTTTIYQLAKTLRQHGSVLTIEDPVEIIEADFLQLQVNDSAEMTYEALIKVALRHRPDILIVGEIRDRTTAQACVEAALSGHLVLSTVHARNVYGVVTRLAQLGVDMAALQQAITGVAYQRLLPTTTDQIAALLDLQAGPVATDWFGNRQMTTEWRRHLDDAQQRGLLTAQTVTHFEAG</sequence>
<gene>
    <name evidence="6" type="ORF">FD14_GL001950</name>
</gene>
<dbReference type="Proteomes" id="UP000051442">
    <property type="component" value="Unassembled WGS sequence"/>
</dbReference>
<dbReference type="SMART" id="SM00962">
    <property type="entry name" value="SRP54"/>
    <property type="match status" value="1"/>
</dbReference>
<dbReference type="InterPro" id="IPR027417">
    <property type="entry name" value="P-loop_NTPase"/>
</dbReference>
<organism evidence="6 7">
    <name type="scientific">Secundilactobacillus similis DSM 23365 = JCM 2765</name>
    <dbReference type="NCBI Taxonomy" id="1423804"/>
    <lineage>
        <taxon>Bacteria</taxon>
        <taxon>Bacillati</taxon>
        <taxon>Bacillota</taxon>
        <taxon>Bacilli</taxon>
        <taxon>Lactobacillales</taxon>
        <taxon>Lactobacillaceae</taxon>
        <taxon>Secundilactobacillus</taxon>
    </lineage>
</organism>
<dbReference type="EMBL" id="AYZM01000149">
    <property type="protein sequence ID" value="KRN18414.1"/>
    <property type="molecule type" value="Genomic_DNA"/>
</dbReference>
<dbReference type="STRING" id="1423804.FD14_GL001950"/>